<protein>
    <submittedName>
        <fullName evidence="1">Uncharacterized protein</fullName>
    </submittedName>
</protein>
<name>A0A2P2PNH9_RHIMU</name>
<accession>A0A2P2PNH9</accession>
<reference evidence="1" key="1">
    <citation type="submission" date="2018-02" db="EMBL/GenBank/DDBJ databases">
        <title>Rhizophora mucronata_Transcriptome.</title>
        <authorList>
            <person name="Meera S.P."/>
            <person name="Sreeshan A."/>
            <person name="Augustine A."/>
        </authorList>
    </citation>
    <scope>NUCLEOTIDE SEQUENCE</scope>
    <source>
        <tissue evidence="1">Leaf</tissue>
    </source>
</reference>
<proteinExistence type="predicted"/>
<dbReference type="EMBL" id="GGEC01075819">
    <property type="protein sequence ID" value="MBX56303.1"/>
    <property type="molecule type" value="Transcribed_RNA"/>
</dbReference>
<sequence>MLWLLSQSHVSVSCYLIHSLSCHRSAAFSGV</sequence>
<dbReference type="AlphaFoldDB" id="A0A2P2PNH9"/>
<evidence type="ECO:0000313" key="1">
    <source>
        <dbReference type="EMBL" id="MBX56303.1"/>
    </source>
</evidence>
<organism evidence="1">
    <name type="scientific">Rhizophora mucronata</name>
    <name type="common">Asiatic mangrove</name>
    <dbReference type="NCBI Taxonomy" id="61149"/>
    <lineage>
        <taxon>Eukaryota</taxon>
        <taxon>Viridiplantae</taxon>
        <taxon>Streptophyta</taxon>
        <taxon>Embryophyta</taxon>
        <taxon>Tracheophyta</taxon>
        <taxon>Spermatophyta</taxon>
        <taxon>Magnoliopsida</taxon>
        <taxon>eudicotyledons</taxon>
        <taxon>Gunneridae</taxon>
        <taxon>Pentapetalae</taxon>
        <taxon>rosids</taxon>
        <taxon>fabids</taxon>
        <taxon>Malpighiales</taxon>
        <taxon>Rhizophoraceae</taxon>
        <taxon>Rhizophora</taxon>
    </lineage>
</organism>